<feature type="compositionally biased region" description="Low complexity" evidence="5">
    <location>
        <begin position="14"/>
        <end position="26"/>
    </location>
</feature>
<keyword evidence="6" id="KW-0472">Membrane</keyword>
<keyword evidence="9" id="KW-1185">Reference proteome</keyword>
<evidence type="ECO:0000256" key="3">
    <source>
        <dbReference type="ARBA" id="ARBA00023295"/>
    </source>
</evidence>
<evidence type="ECO:0000256" key="5">
    <source>
        <dbReference type="SAM" id="MobiDB-lite"/>
    </source>
</evidence>
<feature type="compositionally biased region" description="Basic residues" evidence="5">
    <location>
        <begin position="1"/>
        <end position="11"/>
    </location>
</feature>
<dbReference type="SUPFAM" id="SSF51445">
    <property type="entry name" value="(Trans)glycosidases"/>
    <property type="match status" value="1"/>
</dbReference>
<dbReference type="InterPro" id="IPR017853">
    <property type="entry name" value="GH"/>
</dbReference>
<dbReference type="InterPro" id="IPR022790">
    <property type="entry name" value="GH26_dom"/>
</dbReference>
<accession>A0A937URC6</accession>
<dbReference type="PANTHER" id="PTHR40079:SF4">
    <property type="entry name" value="GH26 DOMAIN-CONTAINING PROTEIN-RELATED"/>
    <property type="match status" value="1"/>
</dbReference>
<feature type="compositionally biased region" description="Low complexity" evidence="5">
    <location>
        <begin position="91"/>
        <end position="118"/>
    </location>
</feature>
<dbReference type="Proteomes" id="UP000604475">
    <property type="component" value="Unassembled WGS sequence"/>
</dbReference>
<dbReference type="AlphaFoldDB" id="A0A937URC6"/>
<evidence type="ECO:0000313" key="8">
    <source>
        <dbReference type="EMBL" id="MBL7632729.1"/>
    </source>
</evidence>
<feature type="compositionally biased region" description="Gly residues" evidence="5">
    <location>
        <begin position="134"/>
        <end position="156"/>
    </location>
</feature>
<evidence type="ECO:0000256" key="2">
    <source>
        <dbReference type="ARBA" id="ARBA00022801"/>
    </source>
</evidence>
<name>A0A937URC6_9ACTN</name>
<keyword evidence="3 4" id="KW-0326">Glycosidase</keyword>
<dbReference type="Gene3D" id="3.20.20.80">
    <property type="entry name" value="Glycosidases"/>
    <property type="match status" value="1"/>
</dbReference>
<feature type="region of interest" description="Disordered" evidence="5">
    <location>
        <begin position="1"/>
        <end position="35"/>
    </location>
</feature>
<comment type="similarity">
    <text evidence="1 4">Belongs to the glycosyl hydrolase 26 family.</text>
</comment>
<reference evidence="8" key="1">
    <citation type="submission" date="2020-12" db="EMBL/GenBank/DDBJ databases">
        <title>Genomic characterization of non-nitrogen-fixing Frankia strains.</title>
        <authorList>
            <person name="Carlos-Shanley C."/>
            <person name="Guerra T."/>
            <person name="Hahn D."/>
        </authorList>
    </citation>
    <scope>NUCLEOTIDE SEQUENCE</scope>
    <source>
        <strain evidence="8">CN6</strain>
    </source>
</reference>
<gene>
    <name evidence="8" type="ORF">I7412_37370</name>
</gene>
<dbReference type="GO" id="GO:0016985">
    <property type="term" value="F:mannan endo-1,4-beta-mannosidase activity"/>
    <property type="evidence" value="ECO:0007669"/>
    <property type="project" value="InterPro"/>
</dbReference>
<evidence type="ECO:0000313" key="9">
    <source>
        <dbReference type="Proteomes" id="UP000604475"/>
    </source>
</evidence>
<feature type="active site" description="Nucleophile" evidence="4">
    <location>
        <position position="365"/>
    </location>
</feature>
<evidence type="ECO:0000256" key="4">
    <source>
        <dbReference type="PROSITE-ProRule" id="PRU01100"/>
    </source>
</evidence>
<evidence type="ECO:0000256" key="1">
    <source>
        <dbReference type="ARBA" id="ARBA00007754"/>
    </source>
</evidence>
<organism evidence="8 9">
    <name type="scientific">Frankia nepalensis</name>
    <dbReference type="NCBI Taxonomy" id="1836974"/>
    <lineage>
        <taxon>Bacteria</taxon>
        <taxon>Bacillati</taxon>
        <taxon>Actinomycetota</taxon>
        <taxon>Actinomycetes</taxon>
        <taxon>Frankiales</taxon>
        <taxon>Frankiaceae</taxon>
        <taxon>Frankia</taxon>
    </lineage>
</organism>
<keyword evidence="2 4" id="KW-0378">Hydrolase</keyword>
<feature type="active site" description="Proton donor" evidence="4">
    <location>
        <position position="258"/>
    </location>
</feature>
<evidence type="ECO:0000259" key="7">
    <source>
        <dbReference type="PROSITE" id="PS51764"/>
    </source>
</evidence>
<dbReference type="EMBL" id="JAEACQ010000348">
    <property type="protein sequence ID" value="MBL7632729.1"/>
    <property type="molecule type" value="Genomic_DNA"/>
</dbReference>
<dbReference type="PANTHER" id="PTHR40079">
    <property type="entry name" value="MANNAN ENDO-1,4-BETA-MANNOSIDASE E-RELATED"/>
    <property type="match status" value="1"/>
</dbReference>
<protein>
    <submittedName>
        <fullName evidence="8">Beta-mannanase</fullName>
    </submittedName>
</protein>
<dbReference type="GO" id="GO:0006080">
    <property type="term" value="P:substituted mannan metabolic process"/>
    <property type="evidence" value="ECO:0007669"/>
    <property type="project" value="InterPro"/>
</dbReference>
<keyword evidence="6" id="KW-0812">Transmembrane</keyword>
<dbReference type="Pfam" id="PF02156">
    <property type="entry name" value="Glyco_hydro_26"/>
    <property type="match status" value="1"/>
</dbReference>
<feature type="transmembrane region" description="Helical" evidence="6">
    <location>
        <begin position="42"/>
        <end position="64"/>
    </location>
</feature>
<keyword evidence="6" id="KW-1133">Transmembrane helix</keyword>
<feature type="region of interest" description="Disordered" evidence="5">
    <location>
        <begin position="91"/>
        <end position="156"/>
    </location>
</feature>
<comment type="caution">
    <text evidence="8">The sequence shown here is derived from an EMBL/GenBank/DDBJ whole genome shotgun (WGS) entry which is preliminary data.</text>
</comment>
<proteinExistence type="inferred from homology"/>
<dbReference type="PROSITE" id="PS51764">
    <property type="entry name" value="GH26"/>
    <property type="match status" value="1"/>
</dbReference>
<sequence length="439" mass="45830">MPSQRAGRRATSHGAATPPGGRAPGAHSTGAHAIPRRGGRRFTLWSAALGVLAIAAAGIGLVALPHGGDDGETSVIAGDLSNGLAEALRQATPLPSASASATASATPSAAPTTPASATPAPPTAAPTGSTQQRPGGGGGGGAAPPPGGGGGRIPGGLSGVVVGTMTHVNAWEQFRGSKVNVVHGYAARDNWQNMTNPWMGSAFAGFSGQLVISQPFWPTGGGDFNSCANGSYSEQWKQFGRYLVNIGRPSTIVRLAWEFNGDWFPWSVSNTNPDTWKRCFQQVVSAIRSTDPQVRIDWTMNRHSGQPYEVYPGDSYVDIVGVDVYDMWPQSVDEAGWASQCNSSAGLCDVIRFAKQHGKQFSVSEWGVVGKSDTGAGRAGQAGGDNPFFIKKMYDTFKANAGDLAYETYFNSAEANNVHSSLLNPNENPNAASTYASLW</sequence>
<evidence type="ECO:0000256" key="6">
    <source>
        <dbReference type="SAM" id="Phobius"/>
    </source>
</evidence>
<dbReference type="InterPro" id="IPR000805">
    <property type="entry name" value="Glyco_hydro_26"/>
</dbReference>
<feature type="domain" description="GH26" evidence="7">
    <location>
        <begin position="121"/>
        <end position="439"/>
    </location>
</feature>